<proteinExistence type="predicted"/>
<accession>A0A137SH46</accession>
<name>A0A137SH46_9GAMM</name>
<dbReference type="EMBL" id="LOCO01000002">
    <property type="protein sequence ID" value="KXO11767.1"/>
    <property type="molecule type" value="Genomic_DNA"/>
</dbReference>
<reference evidence="3" key="1">
    <citation type="submission" date="2015-12" db="EMBL/GenBank/DDBJ databases">
        <authorList>
            <person name="Lima A."/>
            <person name="Farahani Zayas N."/>
            <person name="Castro Da Silva M.A."/>
            <person name="Cabral A."/>
            <person name="Pessatti M.L."/>
        </authorList>
    </citation>
    <scope>NUCLEOTIDE SEQUENCE [LARGE SCALE GENOMIC DNA]</scope>
    <source>
        <strain evidence="3">LAMA 842</strain>
    </source>
</reference>
<evidence type="ECO:0000313" key="3">
    <source>
        <dbReference type="Proteomes" id="UP000070282"/>
    </source>
</evidence>
<protein>
    <recommendedName>
        <fullName evidence="4">IPT/TIG domain-containing protein</fullName>
    </recommendedName>
</protein>
<evidence type="ECO:0008006" key="4">
    <source>
        <dbReference type="Google" id="ProtNLM"/>
    </source>
</evidence>
<sequence>MNNSLASLISKGRAISGASFMMAASLAAITTSVMAAPTLSGIDTGTASELRSGNSITITGSGFGRKEQGAPVLFDHTDVTWENGVANKHQSTFNDMTLVKRVNVDPNTIWTKPSLPEEHSTGILVTNSRPTRDGNPGSHYYGKGNVNFLGWPKASGGENTNFESTKMYSAFWIKLPYDLTNYYAIPAERKPSAFATGGRESYGESIKIEGVDGLGRVIAYEDIGSLANGWLFIEPPRGVSIRDLTGKRIVGLESGAEVVFPESSSLGKFDQYGFLSPRGKYARFWSDPTGRGYRFSLANLGLAGTGSSIWANSFGGLSPEPGNWNLFEIEIDLGASPSLTAWLNGRVYLASDSDWAEALKNSDVDDATGLTIALLGMDDFMPVPFTVELDDIYLDKTLHRVLFCNRSTVEEIRGKGAHCEIQRPVAWDDRRISVEVNLGALSQDKDSVYLYVFDANGNVNSRGWELNKVNAPLPPQDFQAQ</sequence>
<feature type="signal peptide" evidence="1">
    <location>
        <begin position="1"/>
        <end position="35"/>
    </location>
</feature>
<dbReference type="Proteomes" id="UP000070282">
    <property type="component" value="Unassembled WGS sequence"/>
</dbReference>
<dbReference type="RefSeq" id="WP_156471714.1">
    <property type="nucleotide sequence ID" value="NZ_LOCO01000002.1"/>
</dbReference>
<organism evidence="2 3">
    <name type="scientific">Marinobacter excellens LAMA 842</name>
    <dbReference type="NCBI Taxonomy" id="1306954"/>
    <lineage>
        <taxon>Bacteria</taxon>
        <taxon>Pseudomonadati</taxon>
        <taxon>Pseudomonadota</taxon>
        <taxon>Gammaproteobacteria</taxon>
        <taxon>Pseudomonadales</taxon>
        <taxon>Marinobacteraceae</taxon>
        <taxon>Marinobacter</taxon>
    </lineage>
</organism>
<gene>
    <name evidence="2" type="ORF">J122_642</name>
</gene>
<dbReference type="PATRIC" id="fig|1306954.6.peg.1592"/>
<feature type="chain" id="PRO_5007480619" description="IPT/TIG domain-containing protein" evidence="1">
    <location>
        <begin position="36"/>
        <end position="481"/>
    </location>
</feature>
<evidence type="ECO:0000313" key="2">
    <source>
        <dbReference type="EMBL" id="KXO11767.1"/>
    </source>
</evidence>
<comment type="caution">
    <text evidence="2">The sequence shown here is derived from an EMBL/GenBank/DDBJ whole genome shotgun (WGS) entry which is preliminary data.</text>
</comment>
<keyword evidence="3" id="KW-1185">Reference proteome</keyword>
<dbReference type="AlphaFoldDB" id="A0A137SH46"/>
<keyword evidence="1" id="KW-0732">Signal</keyword>
<evidence type="ECO:0000256" key="1">
    <source>
        <dbReference type="SAM" id="SignalP"/>
    </source>
</evidence>